<dbReference type="PANTHER" id="PTHR11257:SF13">
    <property type="entry name" value="GEO07322P1"/>
    <property type="match status" value="1"/>
</dbReference>
<organism evidence="2 3">
    <name type="scientific">Arctia plantaginis</name>
    <name type="common">Wood tiger moth</name>
    <name type="synonym">Phalaena plantaginis</name>
    <dbReference type="NCBI Taxonomy" id="874455"/>
    <lineage>
        <taxon>Eukaryota</taxon>
        <taxon>Metazoa</taxon>
        <taxon>Ecdysozoa</taxon>
        <taxon>Arthropoda</taxon>
        <taxon>Hexapoda</taxon>
        <taxon>Insecta</taxon>
        <taxon>Pterygota</taxon>
        <taxon>Neoptera</taxon>
        <taxon>Endopterygota</taxon>
        <taxon>Lepidoptera</taxon>
        <taxon>Glossata</taxon>
        <taxon>Ditrysia</taxon>
        <taxon>Noctuoidea</taxon>
        <taxon>Erebidae</taxon>
        <taxon>Arctiinae</taxon>
        <taxon>Arctia</taxon>
    </lineage>
</organism>
<dbReference type="AlphaFoldDB" id="A0A8S0ZQF6"/>
<feature type="signal peptide" evidence="1">
    <location>
        <begin position="1"/>
        <end position="18"/>
    </location>
</feature>
<dbReference type="PANTHER" id="PTHR11257">
    <property type="entry name" value="CHEMOSENSORY PROTEIN-RELATED"/>
    <property type="match status" value="1"/>
</dbReference>
<evidence type="ECO:0000313" key="2">
    <source>
        <dbReference type="EMBL" id="CAB3234948.1"/>
    </source>
</evidence>
<evidence type="ECO:0000313" key="3">
    <source>
        <dbReference type="Proteomes" id="UP000494256"/>
    </source>
</evidence>
<name>A0A8S0ZQF6_ARCPL</name>
<dbReference type="InterPro" id="IPR036682">
    <property type="entry name" value="OS_D_A10/PebIII_sf"/>
</dbReference>
<dbReference type="EMBL" id="CADEBD010000297">
    <property type="protein sequence ID" value="CAB3234948.1"/>
    <property type="molecule type" value="Genomic_DNA"/>
</dbReference>
<dbReference type="Gene3D" id="1.10.2080.10">
    <property type="entry name" value="Insect odorant-binding protein A10/Ejaculatory bulb-specific protein 3"/>
    <property type="match status" value="1"/>
</dbReference>
<protein>
    <submittedName>
        <fullName evidence="2">Uncharacterized protein</fullName>
    </submittedName>
</protein>
<keyword evidence="1" id="KW-0732">Signal</keyword>
<proteinExistence type="predicted"/>
<evidence type="ECO:0000256" key="1">
    <source>
        <dbReference type="SAM" id="SignalP"/>
    </source>
</evidence>
<sequence length="152" mass="17760">MKSMYVLSFLLAVAAVSGYDTAHDDFDYNEFVKNPYLLREYNHCFIEVGPCDQIAAFFQPFIQDAVLTACAKCSQAQKRLAHKFLESLEHYLPEEYELFKKKFDPYELFFDAYRAASLLRYDPHSTIDQHEVYLHIVLSSGTGCCQWRDLHH</sequence>
<accession>A0A8S0ZQF6</accession>
<dbReference type="Pfam" id="PF03392">
    <property type="entry name" value="OS-D"/>
    <property type="match status" value="1"/>
</dbReference>
<reference evidence="2 3" key="1">
    <citation type="submission" date="2020-04" db="EMBL/GenBank/DDBJ databases">
        <authorList>
            <person name="Wallbank WR R."/>
            <person name="Pardo Diaz C."/>
            <person name="Kozak K."/>
            <person name="Martin S."/>
            <person name="Jiggins C."/>
            <person name="Moest M."/>
            <person name="Warren A I."/>
            <person name="Byers J.R.P. K."/>
            <person name="Montejo-Kovacevich G."/>
            <person name="Yen C E."/>
        </authorList>
    </citation>
    <scope>NUCLEOTIDE SEQUENCE [LARGE SCALE GENOMIC DNA]</scope>
</reference>
<dbReference type="InterPro" id="IPR005055">
    <property type="entry name" value="A10/PebIII"/>
</dbReference>
<dbReference type="SUPFAM" id="SSF100910">
    <property type="entry name" value="Chemosensory protein Csp2"/>
    <property type="match status" value="1"/>
</dbReference>
<feature type="chain" id="PRO_5035781163" evidence="1">
    <location>
        <begin position="19"/>
        <end position="152"/>
    </location>
</feature>
<comment type="caution">
    <text evidence="2">The sequence shown here is derived from an EMBL/GenBank/DDBJ whole genome shotgun (WGS) entry which is preliminary data.</text>
</comment>
<dbReference type="Proteomes" id="UP000494256">
    <property type="component" value="Unassembled WGS sequence"/>
</dbReference>
<gene>
    <name evidence="2" type="ORF">APLA_LOCUS6826</name>
</gene>
<dbReference type="OrthoDB" id="2573941at2759"/>